<protein>
    <submittedName>
        <fullName evidence="1">Uncharacterized protein</fullName>
    </submittedName>
</protein>
<dbReference type="RefSeq" id="WP_163489834.1">
    <property type="nucleotide sequence ID" value="NZ_JACVEL010000004.1"/>
</dbReference>
<name>A0A8J6PPK6_9FLAO</name>
<sequence>MNKFLTAVFLCISHLTLVAQEKMLEWGELEGRSGHLIELLPFHSKDFYTLRWKGGGIFGGYYLSRFDDLKETKTKRVSISVNNNIANFERVLIIDEHPAVILTNVRDGKEQVFLQQYSYELEPKGDAILLAEYELLKGMSKEPIKIIQSKDKKYFAVLWLLVGKKKDRDVYGYAVYDHKFKQVDEGEYEVPFESRYSQITSHLLSNTGHYFFVVKEFERNENRKAGQSDIIYKAMHIYQVSNDEGLDRYTMHLGGKRIEAMSVNTDDSTAFTITGVYGSNEFRGIQGAFFMKLDFRNQKVIQEGFQEFGKNFITEDWSDKEIERAEKRASRGKEEPALYNYQMREAQLLPDGSMIGIMEQNYVVVRSFSDTRSMVTFSYTYYYNDIVVFKIGQSGQFDWIEKVRKSQISSNDGGPYSSFASIVDGNKIRLIFNDNVDNYDNNGRYLPDHVYSSRFNLKHNTVSMTEIDLVTGMQDRYMLFGRKDTKTIAVPKQFKIDLNSKEMLLYTAYKGKELYGILNFK</sequence>
<accession>A0A8J6PPK6</accession>
<proteinExistence type="predicted"/>
<organism evidence="1 2">
    <name type="scientific">Taishania pollutisoli</name>
    <dbReference type="NCBI Taxonomy" id="2766479"/>
    <lineage>
        <taxon>Bacteria</taxon>
        <taxon>Pseudomonadati</taxon>
        <taxon>Bacteroidota</taxon>
        <taxon>Flavobacteriia</taxon>
        <taxon>Flavobacteriales</taxon>
        <taxon>Crocinitomicaceae</taxon>
        <taxon>Taishania</taxon>
    </lineage>
</organism>
<comment type="caution">
    <text evidence="1">The sequence shown here is derived from an EMBL/GenBank/DDBJ whole genome shotgun (WGS) entry which is preliminary data.</text>
</comment>
<dbReference type="EMBL" id="JACVEL010000004">
    <property type="protein sequence ID" value="MBC9812453.1"/>
    <property type="molecule type" value="Genomic_DNA"/>
</dbReference>
<evidence type="ECO:0000313" key="1">
    <source>
        <dbReference type="EMBL" id="MBC9812453.1"/>
    </source>
</evidence>
<dbReference type="AlphaFoldDB" id="A0A8J6PPK6"/>
<gene>
    <name evidence="1" type="ORF">H9Y05_08205</name>
</gene>
<reference evidence="1" key="1">
    <citation type="submission" date="2020-09" db="EMBL/GenBank/DDBJ databases">
        <title>Taishania pollutisoli gen. nov., sp. nov., Isolated from Tetrabromobisphenol A-Contaminated Soil.</title>
        <authorList>
            <person name="Chen Q."/>
        </authorList>
    </citation>
    <scope>NUCLEOTIDE SEQUENCE</scope>
    <source>
        <strain evidence="1">CZZ-1</strain>
    </source>
</reference>
<keyword evidence="2" id="KW-1185">Reference proteome</keyword>
<dbReference type="Proteomes" id="UP000652681">
    <property type="component" value="Unassembled WGS sequence"/>
</dbReference>
<evidence type="ECO:0000313" key="2">
    <source>
        <dbReference type="Proteomes" id="UP000652681"/>
    </source>
</evidence>